<gene>
    <name evidence="1" type="ORF">MLD38_002730</name>
</gene>
<proteinExistence type="predicted"/>
<dbReference type="Proteomes" id="UP001057402">
    <property type="component" value="Chromosome 2"/>
</dbReference>
<dbReference type="EMBL" id="CM042881">
    <property type="protein sequence ID" value="KAI4384603.1"/>
    <property type="molecule type" value="Genomic_DNA"/>
</dbReference>
<organism evidence="1 2">
    <name type="scientific">Melastoma candidum</name>
    <dbReference type="NCBI Taxonomy" id="119954"/>
    <lineage>
        <taxon>Eukaryota</taxon>
        <taxon>Viridiplantae</taxon>
        <taxon>Streptophyta</taxon>
        <taxon>Embryophyta</taxon>
        <taxon>Tracheophyta</taxon>
        <taxon>Spermatophyta</taxon>
        <taxon>Magnoliopsida</taxon>
        <taxon>eudicotyledons</taxon>
        <taxon>Gunneridae</taxon>
        <taxon>Pentapetalae</taxon>
        <taxon>rosids</taxon>
        <taxon>malvids</taxon>
        <taxon>Myrtales</taxon>
        <taxon>Melastomataceae</taxon>
        <taxon>Melastomatoideae</taxon>
        <taxon>Melastomateae</taxon>
        <taxon>Melastoma</taxon>
    </lineage>
</organism>
<reference evidence="2" key="1">
    <citation type="journal article" date="2023" name="Front. Plant Sci.">
        <title>Chromosomal-level genome assembly of Melastoma candidum provides insights into trichome evolution.</title>
        <authorList>
            <person name="Zhong Y."/>
            <person name="Wu W."/>
            <person name="Sun C."/>
            <person name="Zou P."/>
            <person name="Liu Y."/>
            <person name="Dai S."/>
            <person name="Zhou R."/>
        </authorList>
    </citation>
    <scope>NUCLEOTIDE SEQUENCE [LARGE SCALE GENOMIC DNA]</scope>
</reference>
<comment type="caution">
    <text evidence="1">The sequence shown here is derived from an EMBL/GenBank/DDBJ whole genome shotgun (WGS) entry which is preliminary data.</text>
</comment>
<evidence type="ECO:0000313" key="1">
    <source>
        <dbReference type="EMBL" id="KAI4384603.1"/>
    </source>
</evidence>
<sequence length="624" mass="68007">MSPAAKSKSKSKDKSSSRAAKEQKATSKVTGPMNGGTGSSASAYNPVSGTFHVLEVSSPGSSPPSRSNGRFQTIDDTKEHSSSPHGTLSEYDSVSNNDSCSGESEDSKDKMVGPNSKQEILTSVDNDRREKIRLKNEKKHQRQRERRAQELHERCSGYLMSRKLEALSRQLVAMGFSSERATQALIHNEGRLEDSISWLFDASEEAFENINDLGSKGDLKIDISKELSEISELEAKYKCSKPEVERAVVACEGDLAKAEEMLRSQKQDLLTMPPEPEATTGTQGLARAWDKSAASGAGSQTRSDRDFNYPRAVPISLEHGMSNLRLHPSKTNHQIQVAEKRWPPVGLNSSPPTSTVCVQVSPTLPKLEVHGTPEDNMVSQPAGREQVLTMQHHSNPAIPLTNMASAVSASLAGFPGFYASDAPSIEMLRPNIKLLHAQRLASLAQDNRVSEQLYHQSAYKELDSSAELGSSWTPMGRIPSQTMPSNHHQGSWGKIGLSPSLYAHTETTSPSWGLYSSGWRSSGSLSSPSQVDWNSPEFDYNSIDWTLDATSKSSGMWVGLSSMLRNSNSGMSFGVPVNRMQLSDWREHGGAEGSSVAPAHEWTSPFAGKDIFSLPRQFVTSPSP</sequence>
<accession>A0ACB9S4Q7</accession>
<protein>
    <submittedName>
        <fullName evidence="1">Uncharacterized protein</fullName>
    </submittedName>
</protein>
<keyword evidence="2" id="KW-1185">Reference proteome</keyword>
<name>A0ACB9S4Q7_9MYRT</name>
<evidence type="ECO:0000313" key="2">
    <source>
        <dbReference type="Proteomes" id="UP001057402"/>
    </source>
</evidence>